<dbReference type="Pfam" id="PF13585">
    <property type="entry name" value="CHU_C"/>
    <property type="match status" value="1"/>
</dbReference>
<feature type="chain" id="PRO_5045394100" description="Gliding motility-associated C-terminal domain-containing protein" evidence="1">
    <location>
        <begin position="25"/>
        <end position="662"/>
    </location>
</feature>
<dbReference type="Proteomes" id="UP001501556">
    <property type="component" value="Unassembled WGS sequence"/>
</dbReference>
<dbReference type="RefSeq" id="WP_345125316.1">
    <property type="nucleotide sequence ID" value="NZ_BAABDI010000019.1"/>
</dbReference>
<dbReference type="EMBL" id="BAABDI010000019">
    <property type="protein sequence ID" value="GAA3980878.1"/>
    <property type="molecule type" value="Genomic_DNA"/>
</dbReference>
<keyword evidence="1" id="KW-0732">Signal</keyword>
<evidence type="ECO:0000256" key="1">
    <source>
        <dbReference type="SAM" id="SignalP"/>
    </source>
</evidence>
<dbReference type="InterPro" id="IPR026341">
    <property type="entry name" value="T9SS_type_B"/>
</dbReference>
<protein>
    <recommendedName>
        <fullName evidence="4">Gliding motility-associated C-terminal domain-containing protein</fullName>
    </recommendedName>
</protein>
<reference evidence="3" key="1">
    <citation type="journal article" date="2019" name="Int. J. Syst. Evol. Microbiol.">
        <title>The Global Catalogue of Microorganisms (GCM) 10K type strain sequencing project: providing services to taxonomists for standard genome sequencing and annotation.</title>
        <authorList>
            <consortium name="The Broad Institute Genomics Platform"/>
            <consortium name="The Broad Institute Genome Sequencing Center for Infectious Disease"/>
            <person name="Wu L."/>
            <person name="Ma J."/>
        </authorList>
    </citation>
    <scope>NUCLEOTIDE SEQUENCE [LARGE SCALE GENOMIC DNA]</scope>
    <source>
        <strain evidence="3">JCM 17217</strain>
    </source>
</reference>
<feature type="signal peptide" evidence="1">
    <location>
        <begin position="1"/>
        <end position="24"/>
    </location>
</feature>
<name>A0ABP7QE88_9BACT</name>
<evidence type="ECO:0008006" key="4">
    <source>
        <dbReference type="Google" id="ProtNLM"/>
    </source>
</evidence>
<sequence length="662" mass="69490">MKLLTRCSLLLTLCWLGSSQQARAQGCASPNPPPFTFEIFDVTASPAVRVDAMCVGRRYSFEQYPGRNIPLNLLTYGVLPGRNTTYTNSVPVACVPPNQAPYIYTPTAAEVGDVTISEFANVSGSPTYYIRNVEVVGTPPPTFRVDACPGGSALVTITDTNYNSYSVPGFGTVVRNVPTIVQLPAGATSITVTGNYTANRVCEGSRTLPISLPVPQQPLLTNLTLQGPLPSSAATLAVSQLPAGFLYTLQKEGPAGTFTDVTTVTVAPGSSSLTVPAAAGCYRIARRDFCGGSVAATPAICTLGLTGTSSQNRNQLLLSDGGTGGPYTVTRNGATLTGFTVISGGLEDPNVVCGTTYTYRVTATLAGGRTSVSNEVSILTQSLIPPARPLLVASFNLNNVVVLTPVLAAGPALPAGSTLRYRRSTGGQAPVDFGTATSLRPRRDSTALAELRAQPPCYSVQLLDVCRNTSPESTSTCPALLTAGPADPDGTTAALSWTAFSGPGPAVPSSYILQRLASDGTVLNTLPVSGGSAIDLTPPPDRQVLRYRLQISGGGLPGGTFSYSNIATVSRRILLTMPTAFTPNGDGLNDVFEVKGKYLRDYTFVVVDRNGQEVFRGTQRSEAWDGRIRGRAPVLGAYVWRFQQDGEDGQRFTATGTVTLLN</sequence>
<evidence type="ECO:0000313" key="2">
    <source>
        <dbReference type="EMBL" id="GAA3980878.1"/>
    </source>
</evidence>
<proteinExistence type="predicted"/>
<gene>
    <name evidence="2" type="ORF">GCM10022407_27700</name>
</gene>
<comment type="caution">
    <text evidence="2">The sequence shown here is derived from an EMBL/GenBank/DDBJ whole genome shotgun (WGS) entry which is preliminary data.</text>
</comment>
<dbReference type="NCBIfam" id="TIGR04131">
    <property type="entry name" value="Bac_Flav_CTERM"/>
    <property type="match status" value="1"/>
</dbReference>
<evidence type="ECO:0000313" key="3">
    <source>
        <dbReference type="Proteomes" id="UP001501556"/>
    </source>
</evidence>
<organism evidence="2 3">
    <name type="scientific">Hymenobacter antarcticus</name>
    <dbReference type="NCBI Taxonomy" id="486270"/>
    <lineage>
        <taxon>Bacteria</taxon>
        <taxon>Pseudomonadati</taxon>
        <taxon>Bacteroidota</taxon>
        <taxon>Cytophagia</taxon>
        <taxon>Cytophagales</taxon>
        <taxon>Hymenobacteraceae</taxon>
        <taxon>Hymenobacter</taxon>
    </lineage>
</organism>
<keyword evidence="3" id="KW-1185">Reference proteome</keyword>
<accession>A0ABP7QE88</accession>